<dbReference type="GO" id="GO:0006307">
    <property type="term" value="P:DNA alkylation repair"/>
    <property type="evidence" value="ECO:0007669"/>
    <property type="project" value="TreeGrafter"/>
</dbReference>
<comment type="similarity">
    <text evidence="1">Belongs to the alkB family.</text>
</comment>
<evidence type="ECO:0000256" key="2">
    <source>
        <dbReference type="PIRSR" id="PIRSR632852-1"/>
    </source>
</evidence>
<dbReference type="Gene3D" id="2.60.120.590">
    <property type="entry name" value="Alpha-ketoglutarate-dependent dioxygenase AlkB-like"/>
    <property type="match status" value="1"/>
</dbReference>
<dbReference type="PANTHER" id="PTHR31573:SF1">
    <property type="entry name" value="DNA OXIDATIVE DEMETHYLASE ALKBH2"/>
    <property type="match status" value="1"/>
</dbReference>
<feature type="binding site" evidence="2">
    <location>
        <position position="147"/>
    </location>
    <ligand>
        <name>2-oxoglutarate</name>
        <dbReference type="ChEBI" id="CHEBI:16810"/>
    </ligand>
</feature>
<feature type="domain" description="Fe2OG dioxygenase" evidence="4">
    <location>
        <begin position="138"/>
        <end position="265"/>
    </location>
</feature>
<evidence type="ECO:0000259" key="4">
    <source>
        <dbReference type="PROSITE" id="PS51471"/>
    </source>
</evidence>
<dbReference type="InterPro" id="IPR037151">
    <property type="entry name" value="AlkB-like_sf"/>
</dbReference>
<gene>
    <name evidence="5" type="ORF">PVAP13_4NG236000</name>
</gene>
<dbReference type="EMBL" id="CM029044">
    <property type="protein sequence ID" value="KAG2605962.1"/>
    <property type="molecule type" value="Genomic_DNA"/>
</dbReference>
<dbReference type="PROSITE" id="PS51471">
    <property type="entry name" value="FE2OG_OXY"/>
    <property type="match status" value="1"/>
</dbReference>
<protein>
    <recommendedName>
        <fullName evidence="4">Fe2OG dioxygenase domain-containing protein</fullName>
    </recommendedName>
</protein>
<feature type="binding site" evidence="2">
    <location>
        <position position="145"/>
    </location>
    <ligand>
        <name>2-oxoglutarate</name>
        <dbReference type="ChEBI" id="CHEBI:16810"/>
    </ligand>
</feature>
<comment type="caution">
    <text evidence="5">The sequence shown here is derived from an EMBL/GenBank/DDBJ whole genome shotgun (WGS) entry which is preliminary data.</text>
</comment>
<dbReference type="Proteomes" id="UP000823388">
    <property type="component" value="Chromosome 4N"/>
</dbReference>
<evidence type="ECO:0000256" key="1">
    <source>
        <dbReference type="ARBA" id="ARBA00007879"/>
    </source>
</evidence>
<evidence type="ECO:0000313" key="5">
    <source>
        <dbReference type="EMBL" id="KAG2605962.1"/>
    </source>
</evidence>
<dbReference type="InterPro" id="IPR027450">
    <property type="entry name" value="AlkB-like"/>
</dbReference>
<dbReference type="InterPro" id="IPR032852">
    <property type="entry name" value="ALKBH2"/>
</dbReference>
<keyword evidence="6" id="KW-1185">Reference proteome</keyword>
<proteinExistence type="inferred from homology"/>
<feature type="binding site" evidence="2">
    <location>
        <position position="157"/>
    </location>
    <ligand>
        <name>2-oxoglutarate</name>
        <dbReference type="ChEBI" id="CHEBI:16810"/>
    </ligand>
</feature>
<dbReference type="GO" id="GO:0051747">
    <property type="term" value="F:cytosine C-5 DNA demethylase activity"/>
    <property type="evidence" value="ECO:0007669"/>
    <property type="project" value="TreeGrafter"/>
</dbReference>
<dbReference type="PANTHER" id="PTHR31573">
    <property type="entry name" value="ALPHA-KETOGLUTARATE-DEPENDENT DIOXYGENASE ALKB HOMOLOG 2"/>
    <property type="match status" value="1"/>
</dbReference>
<dbReference type="Pfam" id="PF13532">
    <property type="entry name" value="2OG-FeII_Oxy_2"/>
    <property type="match status" value="1"/>
</dbReference>
<dbReference type="AlphaFoldDB" id="A0A8T0T2Q3"/>
<feature type="compositionally biased region" description="Basic and acidic residues" evidence="3">
    <location>
        <begin position="24"/>
        <end position="43"/>
    </location>
</feature>
<feature type="binding site" evidence="2">
    <location>
        <position position="160"/>
    </location>
    <ligand>
        <name>substrate</name>
    </ligand>
</feature>
<dbReference type="GO" id="GO:0008198">
    <property type="term" value="F:ferrous iron binding"/>
    <property type="evidence" value="ECO:0007669"/>
    <property type="project" value="TreeGrafter"/>
</dbReference>
<dbReference type="SUPFAM" id="SSF51197">
    <property type="entry name" value="Clavaminate synthase-like"/>
    <property type="match status" value="1"/>
</dbReference>
<feature type="region of interest" description="Disordered" evidence="3">
    <location>
        <begin position="1"/>
        <end position="45"/>
    </location>
</feature>
<feature type="binding site" evidence="2">
    <location>
        <begin position="84"/>
        <end position="86"/>
    </location>
    <ligand>
        <name>substrate</name>
    </ligand>
</feature>
<dbReference type="GO" id="GO:0035516">
    <property type="term" value="F:broad specificity oxidative DNA demethylase activity"/>
    <property type="evidence" value="ECO:0007669"/>
    <property type="project" value="TreeGrafter"/>
</dbReference>
<accession>A0A8T0T2Q3</accession>
<dbReference type="FunFam" id="2.60.120.590:FF:000015">
    <property type="entry name" value="DNA oxidative demethylase ALKBH2"/>
    <property type="match status" value="1"/>
</dbReference>
<evidence type="ECO:0000313" key="6">
    <source>
        <dbReference type="Proteomes" id="UP000823388"/>
    </source>
</evidence>
<sequence length="265" mass="29670">MASRLRLVAPTLGSVPKPGVSGKAEGEREGEAKRPEPPRREVTDLGGGSVVVHVPRFVARDKAWEWFDCLDRTIPWRRPDIRIFGRFGPQPRDMCYVADEGLTDLKYSGHQADAHSWDEFPVLKDILKEVLEALPGSYFNSVLLNRYKTGSDYVSWHADDEALYGPTPEIASVSFGCERDFVLRKKPTKSQATSGSGQAARKRCKVDAPQQQHSFLLKHGSLLVMRGYTQRTAALCSEASQSKLNKDQSDFPACTDLNKTVFFFF</sequence>
<dbReference type="InterPro" id="IPR005123">
    <property type="entry name" value="Oxoglu/Fe-dep_dioxygenase_dom"/>
</dbReference>
<evidence type="ECO:0000256" key="3">
    <source>
        <dbReference type="SAM" id="MobiDB-lite"/>
    </source>
</evidence>
<reference evidence="5" key="1">
    <citation type="submission" date="2020-05" db="EMBL/GenBank/DDBJ databases">
        <title>WGS assembly of Panicum virgatum.</title>
        <authorList>
            <person name="Lovell J.T."/>
            <person name="Jenkins J."/>
            <person name="Shu S."/>
            <person name="Juenger T.E."/>
            <person name="Schmutz J."/>
        </authorList>
    </citation>
    <scope>NUCLEOTIDE SEQUENCE</scope>
    <source>
        <strain evidence="5">AP13</strain>
    </source>
</reference>
<name>A0A8T0T2Q3_PANVG</name>
<organism evidence="5 6">
    <name type="scientific">Panicum virgatum</name>
    <name type="common">Blackwell switchgrass</name>
    <dbReference type="NCBI Taxonomy" id="38727"/>
    <lineage>
        <taxon>Eukaryota</taxon>
        <taxon>Viridiplantae</taxon>
        <taxon>Streptophyta</taxon>
        <taxon>Embryophyta</taxon>
        <taxon>Tracheophyta</taxon>
        <taxon>Spermatophyta</taxon>
        <taxon>Magnoliopsida</taxon>
        <taxon>Liliopsida</taxon>
        <taxon>Poales</taxon>
        <taxon>Poaceae</taxon>
        <taxon>PACMAD clade</taxon>
        <taxon>Panicoideae</taxon>
        <taxon>Panicodae</taxon>
        <taxon>Paniceae</taxon>
        <taxon>Panicinae</taxon>
        <taxon>Panicum</taxon>
        <taxon>Panicum sect. Hiantes</taxon>
    </lineage>
</organism>